<accession>A0A9B0GQK1</accession>
<evidence type="ECO:0000313" key="3">
    <source>
        <dbReference type="RefSeq" id="XP_004404418.1"/>
    </source>
</evidence>
<name>A0A9B0GQK1_ODORO</name>
<dbReference type="RefSeq" id="XP_004404418.1">
    <property type="nucleotide sequence ID" value="XM_004404361.1"/>
</dbReference>
<dbReference type="AlphaFoldDB" id="A0A9B0GQK1"/>
<dbReference type="Proteomes" id="UP000245340">
    <property type="component" value="Unplaced"/>
</dbReference>
<feature type="compositionally biased region" description="Low complexity" evidence="1">
    <location>
        <begin position="240"/>
        <end position="255"/>
    </location>
</feature>
<evidence type="ECO:0000256" key="1">
    <source>
        <dbReference type="SAM" id="MobiDB-lite"/>
    </source>
</evidence>
<evidence type="ECO:0000313" key="2">
    <source>
        <dbReference type="Proteomes" id="UP000245340"/>
    </source>
</evidence>
<sequence>MTVQCGATEFSWLPGFSRHTWPTAADDRRGSHLFYASHKRGSSDHPPRAWPTPRLPRDRPAGRAGVQRVAPAADTRTPGGSGGQAASAPAVSGVGAGSFGANRRTAGAPEAAGARRARAAATGRARRTHGLTDRRTPRDGDWGGGPQSPAPKARAQAPPGGSKPAGEGATAQPGLRGRVFSGRPGRHPRSVSPATRGPSRRPAFLHGFWSLPLAVLLAPPPRPPGCQGNPSDACRGQEALGGAAAAPRARPLGAREQLTMEPQSKGAGAGGPGPPGNEGGRPARGRRL</sequence>
<proteinExistence type="predicted"/>
<feature type="region of interest" description="Disordered" evidence="1">
    <location>
        <begin position="218"/>
        <end position="288"/>
    </location>
</feature>
<feature type="compositionally biased region" description="Gly residues" evidence="1">
    <location>
        <begin position="267"/>
        <end position="279"/>
    </location>
</feature>
<feature type="compositionally biased region" description="Basic and acidic residues" evidence="1">
    <location>
        <begin position="130"/>
        <end position="141"/>
    </location>
</feature>
<keyword evidence="2" id="KW-1185">Reference proteome</keyword>
<protein>
    <submittedName>
        <fullName evidence="3">Uncharacterized protein LOC101367462</fullName>
    </submittedName>
</protein>
<feature type="compositionally biased region" description="Low complexity" evidence="1">
    <location>
        <begin position="84"/>
        <end position="123"/>
    </location>
</feature>
<reference evidence="3" key="1">
    <citation type="submission" date="2025-08" db="UniProtKB">
        <authorList>
            <consortium name="RefSeq"/>
        </authorList>
    </citation>
    <scope>IDENTIFICATION</scope>
</reference>
<feature type="region of interest" description="Disordered" evidence="1">
    <location>
        <begin position="35"/>
        <end position="204"/>
    </location>
</feature>
<gene>
    <name evidence="3" type="primary">LOC101367462</name>
</gene>
<organism evidence="2 3">
    <name type="scientific">Odobenus rosmarus divergens</name>
    <name type="common">Pacific walrus</name>
    <dbReference type="NCBI Taxonomy" id="9708"/>
    <lineage>
        <taxon>Eukaryota</taxon>
        <taxon>Metazoa</taxon>
        <taxon>Chordata</taxon>
        <taxon>Craniata</taxon>
        <taxon>Vertebrata</taxon>
        <taxon>Euteleostomi</taxon>
        <taxon>Mammalia</taxon>
        <taxon>Eutheria</taxon>
        <taxon>Laurasiatheria</taxon>
        <taxon>Carnivora</taxon>
        <taxon>Caniformia</taxon>
        <taxon>Pinnipedia</taxon>
        <taxon>Odobenidae</taxon>
        <taxon>Odobenus</taxon>
    </lineage>
</organism>